<dbReference type="OrthoDB" id="308690at2759"/>
<dbReference type="InterPro" id="IPR011044">
    <property type="entry name" value="Quino_amine_DH_bsu"/>
</dbReference>
<comment type="caution">
    <text evidence="1">The sequence shown here is derived from an EMBL/GenBank/DDBJ whole genome shotgun (WGS) entry which is preliminary data.</text>
</comment>
<accession>A0A1U7LU83</accession>
<dbReference type="EMBL" id="LXFE01000241">
    <property type="protein sequence ID" value="OLL26102.1"/>
    <property type="molecule type" value="Genomic_DNA"/>
</dbReference>
<dbReference type="GO" id="GO:1990811">
    <property type="term" value="C:MWP complex"/>
    <property type="evidence" value="ECO:0007669"/>
    <property type="project" value="TreeGrafter"/>
</dbReference>
<dbReference type="InterPro" id="IPR015943">
    <property type="entry name" value="WD40/YVTN_repeat-like_dom_sf"/>
</dbReference>
<evidence type="ECO:0000313" key="2">
    <source>
        <dbReference type="Proteomes" id="UP000186594"/>
    </source>
</evidence>
<dbReference type="GO" id="GO:0005815">
    <property type="term" value="C:microtubule organizing center"/>
    <property type="evidence" value="ECO:0007669"/>
    <property type="project" value="TreeGrafter"/>
</dbReference>
<name>A0A1U7LU83_NEOID</name>
<organism evidence="1 2">
    <name type="scientific">Neolecta irregularis (strain DAH-3)</name>
    <dbReference type="NCBI Taxonomy" id="1198029"/>
    <lineage>
        <taxon>Eukaryota</taxon>
        <taxon>Fungi</taxon>
        <taxon>Dikarya</taxon>
        <taxon>Ascomycota</taxon>
        <taxon>Taphrinomycotina</taxon>
        <taxon>Neolectales</taxon>
        <taxon>Neolectaceae</taxon>
        <taxon>Neolecta</taxon>
    </lineage>
</organism>
<proteinExistence type="predicted"/>
<dbReference type="GO" id="GO:1990810">
    <property type="term" value="P:microtubule anchoring at mitotic spindle pole body"/>
    <property type="evidence" value="ECO:0007669"/>
    <property type="project" value="TreeGrafter"/>
</dbReference>
<dbReference type="InterPro" id="IPR052778">
    <property type="entry name" value="Centrosome-WD_assoc"/>
</dbReference>
<evidence type="ECO:0000313" key="1">
    <source>
        <dbReference type="EMBL" id="OLL26102.1"/>
    </source>
</evidence>
<dbReference type="PANTHER" id="PTHR16220:SF0">
    <property type="entry name" value="WD REPEAT-CONTAINING PROTEIN WRAP73"/>
    <property type="match status" value="1"/>
</dbReference>
<reference evidence="1 2" key="1">
    <citation type="submission" date="2016-04" db="EMBL/GenBank/DDBJ databases">
        <title>Evolutionary innovation and constraint leading to complex multicellularity in the Ascomycota.</title>
        <authorList>
            <person name="Cisse O."/>
            <person name="Nguyen A."/>
            <person name="Hewitt D.A."/>
            <person name="Jedd G."/>
            <person name="Stajich J.E."/>
        </authorList>
    </citation>
    <scope>NUCLEOTIDE SEQUENCE [LARGE SCALE GENOMIC DNA]</scope>
    <source>
        <strain evidence="1 2">DAH-3</strain>
    </source>
</reference>
<sequence>MDLTTTIACLNPPGISIIDDQIVSYNAGRITIRCLDNLQTRLAIALNSPEFCSRRIHSLQFSPSGQKLLIANENEVKVFDLENNDWSAEIKEGVGGIKSVYWGLTDDEILVFTDLSVT</sequence>
<dbReference type="Gene3D" id="2.130.10.10">
    <property type="entry name" value="YVTN repeat-like/Quinoprotein amine dehydrogenase"/>
    <property type="match status" value="1"/>
</dbReference>
<gene>
    <name evidence="1" type="ORF">NEOLI_002524</name>
</gene>
<dbReference type="AlphaFoldDB" id="A0A1U7LU83"/>
<protein>
    <submittedName>
        <fullName evidence="1">WD repeat-containing protein WRAP73</fullName>
    </submittedName>
</protein>
<keyword evidence="2" id="KW-1185">Reference proteome</keyword>
<dbReference type="Proteomes" id="UP000186594">
    <property type="component" value="Unassembled WGS sequence"/>
</dbReference>
<dbReference type="PANTHER" id="PTHR16220">
    <property type="entry name" value="WD REPEAT PROTEIN 8-RELATED"/>
    <property type="match status" value="1"/>
</dbReference>
<dbReference type="SUPFAM" id="SSF50969">
    <property type="entry name" value="YVTN repeat-like/Quinoprotein amine dehydrogenase"/>
    <property type="match status" value="1"/>
</dbReference>